<reference evidence="2 3" key="1">
    <citation type="submission" date="2021-09" db="EMBL/GenBank/DDBJ databases">
        <title>Lysobacter sp. 13A isolated from the river sediment.</title>
        <authorList>
            <person name="Liu H."/>
            <person name="Li S."/>
            <person name="Mao S."/>
        </authorList>
    </citation>
    <scope>NUCLEOTIDE SEQUENCE [LARGE SCALE GENOMIC DNA]</scope>
    <source>
        <strain evidence="2 3">13A</strain>
    </source>
</reference>
<accession>A0ABS7T737</accession>
<dbReference type="PROSITE" id="PS51257">
    <property type="entry name" value="PROKAR_LIPOPROTEIN"/>
    <property type="match status" value="1"/>
</dbReference>
<comment type="caution">
    <text evidence="2">The sequence shown here is derived from an EMBL/GenBank/DDBJ whole genome shotgun (WGS) entry which is preliminary data.</text>
</comment>
<evidence type="ECO:0000256" key="1">
    <source>
        <dbReference type="SAM" id="SignalP"/>
    </source>
</evidence>
<organism evidence="2 3">
    <name type="scientific">Novilysobacter selenitireducens</name>
    <dbReference type="NCBI Taxonomy" id="2872639"/>
    <lineage>
        <taxon>Bacteria</taxon>
        <taxon>Pseudomonadati</taxon>
        <taxon>Pseudomonadota</taxon>
        <taxon>Gammaproteobacteria</taxon>
        <taxon>Lysobacterales</taxon>
        <taxon>Lysobacteraceae</taxon>
        <taxon>Novilysobacter</taxon>
    </lineage>
</organism>
<sequence>MKTLRVLALAMLAGSAVTACSMHGPTADPAEVANRAVDPDDGTWCGTPGATGPVYINITYADDGAARASPENCYVDSGTEVTWRGPMGEPVEFRIQFKAAAPLGGDAVGPLVSSASGRRDKVRRLISGADGSYAYGIAANGIVTDPAIIIRRQL</sequence>
<feature type="chain" id="PRO_5046352500" description="Lipoprotein" evidence="1">
    <location>
        <begin position="20"/>
        <end position="154"/>
    </location>
</feature>
<evidence type="ECO:0008006" key="4">
    <source>
        <dbReference type="Google" id="ProtNLM"/>
    </source>
</evidence>
<dbReference type="RefSeq" id="WP_223676162.1">
    <property type="nucleotide sequence ID" value="NZ_JAINZW010000004.1"/>
</dbReference>
<keyword evidence="1" id="KW-0732">Signal</keyword>
<dbReference type="EMBL" id="JAINZW010000004">
    <property type="protein sequence ID" value="MBZ4039702.1"/>
    <property type="molecule type" value="Genomic_DNA"/>
</dbReference>
<evidence type="ECO:0000313" key="2">
    <source>
        <dbReference type="EMBL" id="MBZ4039702.1"/>
    </source>
</evidence>
<keyword evidence="3" id="KW-1185">Reference proteome</keyword>
<protein>
    <recommendedName>
        <fullName evidence="4">Lipoprotein</fullName>
    </recommendedName>
</protein>
<evidence type="ECO:0000313" key="3">
    <source>
        <dbReference type="Proteomes" id="UP001430954"/>
    </source>
</evidence>
<gene>
    <name evidence="2" type="ORF">K6753_09155</name>
</gene>
<feature type="signal peptide" evidence="1">
    <location>
        <begin position="1"/>
        <end position="19"/>
    </location>
</feature>
<name>A0ABS7T737_9GAMM</name>
<dbReference type="Proteomes" id="UP001430954">
    <property type="component" value="Unassembled WGS sequence"/>
</dbReference>
<proteinExistence type="predicted"/>